<feature type="compositionally biased region" description="Basic and acidic residues" evidence="1">
    <location>
        <begin position="379"/>
        <end position="388"/>
    </location>
</feature>
<keyword evidence="2" id="KW-0614">Plasmid</keyword>
<accession>A0A387FTB2</accession>
<protein>
    <submittedName>
        <fullName evidence="2">Type VI secretion system baseplate subunit TssG</fullName>
    </submittedName>
</protein>
<sequence length="388" mass="43239">MGRGSDAMTPDGGTVIAAASAEERIDARKARADRLAGLRHFRFHQLITLIEMQRQGARPIGALGDPAEEYIRFRATRSLSFGPGDLSAVDYGDDGERLDIRVNFFGLYGPASPLPPSFTERIIEEDRAQASVEDLLDLFNHRLISLLHVIWRKYRYYLRYETGGSDALSKRFLALCGFPIEDRDRIGQISRSALLPHVGLLSLYSNSADVVSATLSNFFRIPCRIEEFIDRHVVMDTDSQFQLGVANNLLGEDTIIGGEIDDDLGKFRVCLGRSPFSAIAPFLPGGNRHRQLSELLSMVNREPLDWDMQFEFEPETVPIGCLGEMKLGWSGWLYAHDADHLESTVRLAVLEADSDADPDDEDFGDDAGYHPMPAAGDSQRFREARAGQ</sequence>
<geneLocation type="plasmid" evidence="3">
    <name>prccge525c</name>
</geneLocation>
<evidence type="ECO:0000256" key="1">
    <source>
        <dbReference type="SAM" id="MobiDB-lite"/>
    </source>
</evidence>
<name>A0A387FTB2_9HYPH</name>
<dbReference type="Pfam" id="PF06996">
    <property type="entry name" value="T6SS_TssG"/>
    <property type="match status" value="1"/>
</dbReference>
<organism evidence="2 3">
    <name type="scientific">Rhizobium jaguaris</name>
    <dbReference type="NCBI Taxonomy" id="1312183"/>
    <lineage>
        <taxon>Bacteria</taxon>
        <taxon>Pseudomonadati</taxon>
        <taxon>Pseudomonadota</taxon>
        <taxon>Alphaproteobacteria</taxon>
        <taxon>Hyphomicrobiales</taxon>
        <taxon>Rhizobiaceae</taxon>
        <taxon>Rhizobium/Agrobacterium group</taxon>
        <taxon>Rhizobium</taxon>
    </lineage>
</organism>
<dbReference type="InterPro" id="IPR010732">
    <property type="entry name" value="T6SS_TssG-like"/>
</dbReference>
<feature type="region of interest" description="Disordered" evidence="1">
    <location>
        <begin position="353"/>
        <end position="388"/>
    </location>
</feature>
<dbReference type="OrthoDB" id="1523296at2"/>
<evidence type="ECO:0000313" key="3">
    <source>
        <dbReference type="Proteomes" id="UP000282195"/>
    </source>
</evidence>
<dbReference type="AlphaFoldDB" id="A0A387FTB2"/>
<dbReference type="PANTHER" id="PTHR35564:SF3">
    <property type="entry name" value="TYPE VI SECRETION SYSTEM BASEPLATE SUBUNIT TSSG"/>
    <property type="match status" value="1"/>
</dbReference>
<dbReference type="KEGG" id="rjg:CCGE525_23880"/>
<feature type="compositionally biased region" description="Acidic residues" evidence="1">
    <location>
        <begin position="353"/>
        <end position="365"/>
    </location>
</feature>
<reference evidence="2 3" key="1">
    <citation type="submission" date="2018-10" db="EMBL/GenBank/DDBJ databases">
        <title>Rhizobium etli, R. leguminosarum and a new Rhizobium genospecies from Phaseolus dumosus.</title>
        <authorList>
            <person name="Ramirez-Puebla S.T."/>
            <person name="Rogel-Hernandez M.A."/>
            <person name="Guerrero G."/>
            <person name="Ormeno-Orrillo E."/>
            <person name="Martinez-Romero J.C."/>
            <person name="Negrete-Yankelevich S."/>
            <person name="Martinez-Romero E."/>
        </authorList>
    </citation>
    <scope>NUCLEOTIDE SEQUENCE [LARGE SCALE GENOMIC DNA]</scope>
    <source>
        <strain evidence="2 3">CCGE525</strain>
        <plasmid evidence="3">prccge525c</plasmid>
    </source>
</reference>
<evidence type="ECO:0000313" key="2">
    <source>
        <dbReference type="EMBL" id="AYG61909.1"/>
    </source>
</evidence>
<gene>
    <name evidence="2" type="primary">tssG</name>
    <name evidence="2" type="ORF">CCGE525_23880</name>
</gene>
<dbReference type="PANTHER" id="PTHR35564">
    <property type="match status" value="1"/>
</dbReference>
<dbReference type="EMBL" id="CP032695">
    <property type="protein sequence ID" value="AYG61909.1"/>
    <property type="molecule type" value="Genomic_DNA"/>
</dbReference>
<dbReference type="Proteomes" id="UP000282195">
    <property type="component" value="Plasmid pRCCGE525c"/>
</dbReference>
<dbReference type="NCBIfam" id="TIGR03347">
    <property type="entry name" value="VI_chp_1"/>
    <property type="match status" value="1"/>
</dbReference>
<proteinExistence type="predicted"/>
<keyword evidence="3" id="KW-1185">Reference proteome</keyword>